<organism evidence="1 2">
    <name type="scientific">Mauremys mutica</name>
    <name type="common">yellowpond turtle</name>
    <dbReference type="NCBI Taxonomy" id="74926"/>
    <lineage>
        <taxon>Eukaryota</taxon>
        <taxon>Metazoa</taxon>
        <taxon>Chordata</taxon>
        <taxon>Craniata</taxon>
        <taxon>Vertebrata</taxon>
        <taxon>Euteleostomi</taxon>
        <taxon>Archelosauria</taxon>
        <taxon>Testudinata</taxon>
        <taxon>Testudines</taxon>
        <taxon>Cryptodira</taxon>
        <taxon>Durocryptodira</taxon>
        <taxon>Testudinoidea</taxon>
        <taxon>Geoemydidae</taxon>
        <taxon>Geoemydinae</taxon>
        <taxon>Mauremys</taxon>
    </lineage>
</organism>
<dbReference type="EMBL" id="JAHDVG010000479">
    <property type="protein sequence ID" value="KAH1174540.1"/>
    <property type="molecule type" value="Genomic_DNA"/>
</dbReference>
<evidence type="ECO:0000313" key="2">
    <source>
        <dbReference type="Proteomes" id="UP000827986"/>
    </source>
</evidence>
<accession>A0A9D4AZI5</accession>
<proteinExistence type="predicted"/>
<dbReference type="Proteomes" id="UP000827986">
    <property type="component" value="Unassembled WGS sequence"/>
</dbReference>
<protein>
    <submittedName>
        <fullName evidence="1">Uncharacterized protein</fullName>
    </submittedName>
</protein>
<keyword evidence="2" id="KW-1185">Reference proteome</keyword>
<reference evidence="1" key="1">
    <citation type="submission" date="2021-09" db="EMBL/GenBank/DDBJ databases">
        <title>The genome of Mauremys mutica provides insights into the evolution of semi-aquatic lifestyle.</title>
        <authorList>
            <person name="Gong S."/>
            <person name="Gao Y."/>
        </authorList>
    </citation>
    <scope>NUCLEOTIDE SEQUENCE</scope>
    <source>
        <strain evidence="1">MM-2020</strain>
        <tissue evidence="1">Muscle</tissue>
    </source>
</reference>
<gene>
    <name evidence="1" type="ORF">KIL84_008531</name>
</gene>
<name>A0A9D4AZI5_9SAUR</name>
<sequence>MPTAQALAHLERPCRGIIAMPTAQALAHLERPCRGIIAMPRAQTLAHLEQLLPQNRFYANSSDPGTSGTALPRNPVAMPISQTRAYLERPCHGIIALPTA</sequence>
<dbReference type="AlphaFoldDB" id="A0A9D4AZI5"/>
<evidence type="ECO:0000313" key="1">
    <source>
        <dbReference type="EMBL" id="KAH1174540.1"/>
    </source>
</evidence>
<comment type="caution">
    <text evidence="1">The sequence shown here is derived from an EMBL/GenBank/DDBJ whole genome shotgun (WGS) entry which is preliminary data.</text>
</comment>